<comment type="similarity">
    <text evidence="1">Belongs to the aldo/keto reductase family.</text>
</comment>
<accession>A0A8J4W428</accession>
<dbReference type="SUPFAM" id="SSF51430">
    <property type="entry name" value="NAD(P)-linked oxidoreductase"/>
    <property type="match status" value="2"/>
</dbReference>
<evidence type="ECO:0000313" key="5">
    <source>
        <dbReference type="Proteomes" id="UP000702964"/>
    </source>
</evidence>
<reference evidence="4" key="1">
    <citation type="journal article" date="2015" name="Genom Data">
        <title>Draft genome sequences of Phytophthora kernoviae and Phytophthora ramorum lineage EU2 from Scotland.</title>
        <authorList>
            <person name="Sambles C."/>
            <person name="Schlenzig A."/>
            <person name="O'Neill P."/>
            <person name="Grant M."/>
            <person name="Studholme D.J."/>
        </authorList>
    </citation>
    <scope>NUCLEOTIDE SEQUENCE</scope>
    <source>
        <strain evidence="4">00238/432</strain>
    </source>
</reference>
<dbReference type="GO" id="GO:0016491">
    <property type="term" value="F:oxidoreductase activity"/>
    <property type="evidence" value="ECO:0007669"/>
    <property type="project" value="UniProtKB-KW"/>
</dbReference>
<dbReference type="PROSITE" id="PS00798">
    <property type="entry name" value="ALDOKETO_REDUCTASE_1"/>
    <property type="match status" value="2"/>
</dbReference>
<comment type="caution">
    <text evidence="4">The sequence shown here is derived from an EMBL/GenBank/DDBJ whole genome shotgun (WGS) entry which is preliminary data.</text>
</comment>
<dbReference type="PROSITE" id="PS00063">
    <property type="entry name" value="ALDOKETO_REDUCTASE_3"/>
    <property type="match status" value="2"/>
</dbReference>
<protein>
    <recommendedName>
        <fullName evidence="3">NADP-dependent oxidoreductase domain-containing protein</fullName>
    </recommendedName>
</protein>
<feature type="domain" description="NADP-dependent oxidoreductase" evidence="3">
    <location>
        <begin position="31"/>
        <end position="262"/>
    </location>
</feature>
<proteinExistence type="inferred from homology"/>
<dbReference type="InterPro" id="IPR020471">
    <property type="entry name" value="AKR"/>
</dbReference>
<dbReference type="FunFam" id="3.20.20.100:FF:000015">
    <property type="entry name" value="Oxidoreductase, aldo/keto reductase family"/>
    <property type="match status" value="2"/>
</dbReference>
<evidence type="ECO:0000313" key="4">
    <source>
        <dbReference type="EMBL" id="KAF4318848.1"/>
    </source>
</evidence>
<evidence type="ECO:0000256" key="2">
    <source>
        <dbReference type="ARBA" id="ARBA00023002"/>
    </source>
</evidence>
<dbReference type="Proteomes" id="UP000702964">
    <property type="component" value="Unassembled WGS sequence"/>
</dbReference>
<name>A0A8J4W428_9STRA</name>
<dbReference type="InterPro" id="IPR023210">
    <property type="entry name" value="NADP_OxRdtase_dom"/>
</dbReference>
<sequence length="560" mass="61225">MSANIPTKTLPSGAKIPVVGLGVYLSEPGVETYNAVLSALQLGYRHIDTAQYYQNEADVGRAVKDSGISRKEIFVTSKLFVQSWGYEKALAATKASNDKLGLGYIDLFLLHAPGDASTRGETWRALEELREQGILKDIGVSNFGEAHLDKLTTTAKVKPAVNQVELHPWLMRPTLVKYCKENGIHLEAYSPLAKAGKLTDSTLLEIANEVGATPAQVLVAFSLANDFITLPKSVNPDRQKANLDAAKITLTPEQIEKLAALDEYLVTGWDPIKEHAVSCRPQAMSVDIPTKTLPSGAKIPTVGLGVYRSEPGAETYNAVLSALKLGYRLVDTAQYYENEADVGRAIRDSGIPREEIFVTTKLFIINFGYDKALATTRESNAKLGLGYIDLYLMHAPGDAATRDETWRAIEELHNEGILKNIGVSNFGETHLEKLLKTAMVRPAVNQIELHPWLMRPALVKYCQDNDILIMAHSPLAKVKKLDDPTLLEIANDVGATPAQVLVAFSLANGFVTLPKSVNTERQKSNLDAAKIKLSSVQIAKLAALDEYMTTAWDPIKDHAV</sequence>
<dbReference type="EMBL" id="AOFI03000258">
    <property type="protein sequence ID" value="KAF4318848.1"/>
    <property type="molecule type" value="Genomic_DNA"/>
</dbReference>
<dbReference type="PANTHER" id="PTHR43827">
    <property type="entry name" value="2,5-DIKETO-D-GLUCONIC ACID REDUCTASE"/>
    <property type="match status" value="1"/>
</dbReference>
<dbReference type="Gene3D" id="3.20.20.100">
    <property type="entry name" value="NADP-dependent oxidoreductase domain"/>
    <property type="match status" value="2"/>
</dbReference>
<dbReference type="AlphaFoldDB" id="A0A8J4W428"/>
<gene>
    <name evidence="4" type="ORF">G195_007902</name>
</gene>
<dbReference type="InterPro" id="IPR018170">
    <property type="entry name" value="Aldo/ket_reductase_CS"/>
</dbReference>
<keyword evidence="2" id="KW-0560">Oxidoreductase</keyword>
<dbReference type="Pfam" id="PF00248">
    <property type="entry name" value="Aldo_ket_red"/>
    <property type="match status" value="2"/>
</dbReference>
<organism evidence="4 5">
    <name type="scientific">Phytophthora kernoviae 00238/432</name>
    <dbReference type="NCBI Taxonomy" id="1284355"/>
    <lineage>
        <taxon>Eukaryota</taxon>
        <taxon>Sar</taxon>
        <taxon>Stramenopiles</taxon>
        <taxon>Oomycota</taxon>
        <taxon>Peronosporomycetes</taxon>
        <taxon>Peronosporales</taxon>
        <taxon>Peronosporaceae</taxon>
        <taxon>Phytophthora</taxon>
    </lineage>
</organism>
<evidence type="ECO:0000256" key="1">
    <source>
        <dbReference type="ARBA" id="ARBA00007905"/>
    </source>
</evidence>
<feature type="domain" description="NADP-dependent oxidoreductase" evidence="3">
    <location>
        <begin position="312"/>
        <end position="545"/>
    </location>
</feature>
<dbReference type="PRINTS" id="PR00069">
    <property type="entry name" value="ALDKETRDTASE"/>
</dbReference>
<evidence type="ECO:0000259" key="3">
    <source>
        <dbReference type="Pfam" id="PF00248"/>
    </source>
</evidence>
<dbReference type="InterPro" id="IPR036812">
    <property type="entry name" value="NAD(P)_OxRdtase_dom_sf"/>
</dbReference>
<dbReference type="PANTHER" id="PTHR43827:SF13">
    <property type="entry name" value="ALDO_KETO REDUCTASE FAMILY PROTEIN"/>
    <property type="match status" value="1"/>
</dbReference>
<dbReference type="CDD" id="cd19071">
    <property type="entry name" value="AKR_AKR1-5-like"/>
    <property type="match status" value="2"/>
</dbReference>
<reference evidence="4" key="2">
    <citation type="submission" date="2020-02" db="EMBL/GenBank/DDBJ databases">
        <authorList>
            <person name="Studholme D.J."/>
        </authorList>
    </citation>
    <scope>NUCLEOTIDE SEQUENCE</scope>
    <source>
        <strain evidence="4">00238/432</strain>
    </source>
</reference>